<reference evidence="2" key="1">
    <citation type="submission" date="2019-07" db="EMBL/GenBank/DDBJ databases">
        <authorList>
            <person name="Dittberner H."/>
        </authorList>
    </citation>
    <scope>NUCLEOTIDE SEQUENCE [LARGE SCALE GENOMIC DNA]</scope>
</reference>
<proteinExistence type="predicted"/>
<evidence type="ECO:0000256" key="1">
    <source>
        <dbReference type="SAM" id="MobiDB-lite"/>
    </source>
</evidence>
<sequence length="191" mass="21855">MDSRKQHESLSLETEVIHVAESMPKLISDEDSSANVENESKSMEKQVIKEEAVLSISQNQFTPRNKLFHNQDDGKKDEPEEKEDVKKKVDSDSDEDEEKKDNQNKENVISNKKKKKGLKAPGFLKTGTTIVGLIFQLKIDIADFINHQSQYCRLLPGSRSLTVAVNSLRNKERTKIEGQHFRRKTEPSFVE</sequence>
<dbReference type="AlphaFoldDB" id="A0A565BHL1"/>
<name>A0A565BHL1_9BRAS</name>
<feature type="region of interest" description="Disordered" evidence="1">
    <location>
        <begin position="22"/>
        <end position="113"/>
    </location>
</feature>
<feature type="compositionally biased region" description="Basic and acidic residues" evidence="1">
    <location>
        <begin position="69"/>
        <end position="91"/>
    </location>
</feature>
<comment type="caution">
    <text evidence="2">The sequence shown here is derived from an EMBL/GenBank/DDBJ whole genome shotgun (WGS) entry which is preliminary data.</text>
</comment>
<dbReference type="Proteomes" id="UP000489600">
    <property type="component" value="Unassembled WGS sequence"/>
</dbReference>
<dbReference type="EMBL" id="CABITT030000004">
    <property type="protein sequence ID" value="VVB00342.1"/>
    <property type="molecule type" value="Genomic_DNA"/>
</dbReference>
<evidence type="ECO:0000313" key="2">
    <source>
        <dbReference type="EMBL" id="VVB00342.1"/>
    </source>
</evidence>
<gene>
    <name evidence="2" type="ORF">ANE_LOCUS10786</name>
</gene>
<feature type="compositionally biased region" description="Basic and acidic residues" evidence="1">
    <location>
        <begin position="38"/>
        <end position="52"/>
    </location>
</feature>
<evidence type="ECO:0000313" key="3">
    <source>
        <dbReference type="Proteomes" id="UP000489600"/>
    </source>
</evidence>
<protein>
    <submittedName>
        <fullName evidence="2">Uncharacterized protein</fullName>
    </submittedName>
</protein>
<accession>A0A565BHL1</accession>
<organism evidence="2 3">
    <name type="scientific">Arabis nemorensis</name>
    <dbReference type="NCBI Taxonomy" id="586526"/>
    <lineage>
        <taxon>Eukaryota</taxon>
        <taxon>Viridiplantae</taxon>
        <taxon>Streptophyta</taxon>
        <taxon>Embryophyta</taxon>
        <taxon>Tracheophyta</taxon>
        <taxon>Spermatophyta</taxon>
        <taxon>Magnoliopsida</taxon>
        <taxon>eudicotyledons</taxon>
        <taxon>Gunneridae</taxon>
        <taxon>Pentapetalae</taxon>
        <taxon>rosids</taxon>
        <taxon>malvids</taxon>
        <taxon>Brassicales</taxon>
        <taxon>Brassicaceae</taxon>
        <taxon>Arabideae</taxon>
        <taxon>Arabis</taxon>
    </lineage>
</organism>
<keyword evidence="3" id="KW-1185">Reference proteome</keyword>